<evidence type="ECO:0000313" key="9">
    <source>
        <dbReference type="EMBL" id="RDW74641.1"/>
    </source>
</evidence>
<evidence type="ECO:0000256" key="2">
    <source>
        <dbReference type="ARBA" id="ARBA00023015"/>
    </source>
</evidence>
<dbReference type="Gene3D" id="4.10.240.10">
    <property type="entry name" value="Zn(2)-C6 fungal-type DNA-binding domain"/>
    <property type="match status" value="1"/>
</dbReference>
<dbReference type="GO" id="GO:0006351">
    <property type="term" value="P:DNA-templated transcription"/>
    <property type="evidence" value="ECO:0007669"/>
    <property type="project" value="InterPro"/>
</dbReference>
<comment type="caution">
    <text evidence="9">The sequence shown here is derived from an EMBL/GenBank/DDBJ whole genome shotgun (WGS) entry which is preliminary data.</text>
</comment>
<dbReference type="RefSeq" id="XP_026602409.1">
    <property type="nucleotide sequence ID" value="XM_026749319.1"/>
</dbReference>
<keyword evidence="4" id="KW-0804">Transcription</keyword>
<dbReference type="GO" id="GO:0003677">
    <property type="term" value="F:DNA binding"/>
    <property type="evidence" value="ECO:0007669"/>
    <property type="project" value="UniProtKB-KW"/>
</dbReference>
<dbReference type="InterPro" id="IPR036864">
    <property type="entry name" value="Zn2-C6_fun-type_DNA-bd_sf"/>
</dbReference>
<dbReference type="PANTHER" id="PTHR46910">
    <property type="entry name" value="TRANSCRIPTION FACTOR PDR1"/>
    <property type="match status" value="1"/>
</dbReference>
<dbReference type="SMART" id="SM00066">
    <property type="entry name" value="GAL4"/>
    <property type="match status" value="1"/>
</dbReference>
<dbReference type="PROSITE" id="PS50048">
    <property type="entry name" value="ZN2_CY6_FUNGAL_2"/>
    <property type="match status" value="1"/>
</dbReference>
<dbReference type="GO" id="GO:0008270">
    <property type="term" value="F:zinc ion binding"/>
    <property type="evidence" value="ECO:0007669"/>
    <property type="project" value="InterPro"/>
</dbReference>
<sequence>MTSNAPETIQARRQRLSSVPRACEGCKVRKIRCDRTVPCSNCQISKITCRHPNERTKGQLQVEKIANLEALVERLDRQYRDLESRLAAVESLPRTSVQAEEGAPSAGARPVEEGGHGGRLFEGPSSFANQSLQASAVLSASIAGDADPNIGFSVDYLQNTLHDSRELTESLFFLRSSASRPAPGPSGKHLPVTLVTSLLRNIRARRPIFLSSYAINDLQLVEGLCRKVYSSTTSQASIGQIACAHGVFFFVLKELIAMKDSLCQRFDLPAYLDQCEQTFVTALESYEVLVVPSFEHILALTMGMVKAQGEIKPSLYWSLASAAATQCHSLGYHRESTYRQIPSAKAESIRRLFWTVYVFDKNMSLVLGRVSNNMHSSQIDTRHPFVSTDSALRAWDESFIMGIRLAGLQERIFTSLYSSATAVAEPDERAALVREIAGDMERWYLDLKQINPTGINNPQVFAMSRGNWDISFYSTLTLLHHSSSAKTGSGAGYHISSECFSAARNSLLAHLTCFPQYQNSGLLSDGEYVNWILLFSSLTPFLVVFLHAIAAKDTESAELLSKVVGTLETFRRASKGSERLYQVCATFAQIAGRLMDGDTERLSSLSTVGTLEDTHMHVPSRMLEPSNTDSSPGPEFNSAIHLHRETFEDVFASLNHDGNLGVDMDMDSVFATELLDDWFTGQPFLGNRFDLEFGLSGAGEGAGAGDFRYFA</sequence>
<evidence type="ECO:0000256" key="3">
    <source>
        <dbReference type="ARBA" id="ARBA00023125"/>
    </source>
</evidence>
<dbReference type="AlphaFoldDB" id="A0A3D8RLG2"/>
<dbReference type="SMART" id="SM00906">
    <property type="entry name" value="Fungal_trans"/>
    <property type="match status" value="1"/>
</dbReference>
<evidence type="ECO:0000256" key="6">
    <source>
        <dbReference type="SAM" id="Coils"/>
    </source>
</evidence>
<dbReference type="InterPro" id="IPR007219">
    <property type="entry name" value="XnlR_reg_dom"/>
</dbReference>
<organism evidence="9 10">
    <name type="scientific">Aspergillus mulundensis</name>
    <dbReference type="NCBI Taxonomy" id="1810919"/>
    <lineage>
        <taxon>Eukaryota</taxon>
        <taxon>Fungi</taxon>
        <taxon>Dikarya</taxon>
        <taxon>Ascomycota</taxon>
        <taxon>Pezizomycotina</taxon>
        <taxon>Eurotiomycetes</taxon>
        <taxon>Eurotiomycetidae</taxon>
        <taxon>Eurotiales</taxon>
        <taxon>Aspergillaceae</taxon>
        <taxon>Aspergillus</taxon>
        <taxon>Aspergillus subgen. Nidulantes</taxon>
    </lineage>
</organism>
<keyword evidence="2" id="KW-0805">Transcription regulation</keyword>
<keyword evidence="3" id="KW-0238">DNA-binding</keyword>
<dbReference type="STRING" id="1810919.A0A3D8RLG2"/>
<dbReference type="OrthoDB" id="103819at2759"/>
<dbReference type="Pfam" id="PF04082">
    <property type="entry name" value="Fungal_trans"/>
    <property type="match status" value="1"/>
</dbReference>
<dbReference type="GeneID" id="38117673"/>
<keyword evidence="6" id="KW-0175">Coiled coil</keyword>
<accession>A0A3D8RLG2</accession>
<evidence type="ECO:0000256" key="7">
    <source>
        <dbReference type="SAM" id="MobiDB-lite"/>
    </source>
</evidence>
<feature type="region of interest" description="Disordered" evidence="7">
    <location>
        <begin position="93"/>
        <end position="122"/>
    </location>
</feature>
<dbReference type="CDD" id="cd00067">
    <property type="entry name" value="GAL4"/>
    <property type="match status" value="1"/>
</dbReference>
<dbReference type="PANTHER" id="PTHR46910:SF5">
    <property type="entry name" value="ZN(II)2CYS6 TRANSCRIPTION FACTOR (EUROFUNG)"/>
    <property type="match status" value="1"/>
</dbReference>
<dbReference type="InterPro" id="IPR050987">
    <property type="entry name" value="AtrR-like"/>
</dbReference>
<dbReference type="InterPro" id="IPR001138">
    <property type="entry name" value="Zn2Cys6_DnaBD"/>
</dbReference>
<feature type="coiled-coil region" evidence="6">
    <location>
        <begin position="65"/>
        <end position="92"/>
    </location>
</feature>
<evidence type="ECO:0000259" key="8">
    <source>
        <dbReference type="PROSITE" id="PS50048"/>
    </source>
</evidence>
<dbReference type="Pfam" id="PF00172">
    <property type="entry name" value="Zn_clus"/>
    <property type="match status" value="1"/>
</dbReference>
<reference evidence="9 10" key="1">
    <citation type="journal article" date="2018" name="IMA Fungus">
        <title>IMA Genome-F 9: Draft genome sequence of Annulohypoxylon stygium, Aspergillus mulundensis, Berkeleyomyces basicola (syn. Thielaviopsis basicola), Ceratocystis smalleyi, two Cercospora beticola strains, Coleophoma cylindrospora, Fusarium fracticaudum, Phialophora cf. hyalina, and Morchella septimelata.</title>
        <authorList>
            <person name="Wingfield B.D."/>
            <person name="Bills G.F."/>
            <person name="Dong Y."/>
            <person name="Huang W."/>
            <person name="Nel W.J."/>
            <person name="Swalarsk-Parry B.S."/>
            <person name="Vaghefi N."/>
            <person name="Wilken P.M."/>
            <person name="An Z."/>
            <person name="de Beer Z.W."/>
            <person name="De Vos L."/>
            <person name="Chen L."/>
            <person name="Duong T.A."/>
            <person name="Gao Y."/>
            <person name="Hammerbacher A."/>
            <person name="Kikkert J.R."/>
            <person name="Li Y."/>
            <person name="Li H."/>
            <person name="Li K."/>
            <person name="Li Q."/>
            <person name="Liu X."/>
            <person name="Ma X."/>
            <person name="Naidoo K."/>
            <person name="Pethybridge S.J."/>
            <person name="Sun J."/>
            <person name="Steenkamp E.T."/>
            <person name="van der Nest M.A."/>
            <person name="van Wyk S."/>
            <person name="Wingfield M.J."/>
            <person name="Xiong C."/>
            <person name="Yue Q."/>
            <person name="Zhang X."/>
        </authorList>
    </citation>
    <scope>NUCLEOTIDE SEQUENCE [LARGE SCALE GENOMIC DNA]</scope>
    <source>
        <strain evidence="9 10">DSM 5745</strain>
    </source>
</reference>
<keyword evidence="5" id="KW-0539">Nucleus</keyword>
<proteinExistence type="predicted"/>
<dbReference type="Proteomes" id="UP000256690">
    <property type="component" value="Unassembled WGS sequence"/>
</dbReference>
<dbReference type="PROSITE" id="PS00463">
    <property type="entry name" value="ZN2_CY6_FUNGAL_1"/>
    <property type="match status" value="1"/>
</dbReference>
<evidence type="ECO:0000256" key="1">
    <source>
        <dbReference type="ARBA" id="ARBA00022723"/>
    </source>
</evidence>
<dbReference type="GO" id="GO:0000981">
    <property type="term" value="F:DNA-binding transcription factor activity, RNA polymerase II-specific"/>
    <property type="evidence" value="ECO:0007669"/>
    <property type="project" value="InterPro"/>
</dbReference>
<evidence type="ECO:0000313" key="10">
    <source>
        <dbReference type="Proteomes" id="UP000256690"/>
    </source>
</evidence>
<evidence type="ECO:0000256" key="5">
    <source>
        <dbReference type="ARBA" id="ARBA00023242"/>
    </source>
</evidence>
<feature type="domain" description="Zn(2)-C6 fungal-type" evidence="8">
    <location>
        <begin position="22"/>
        <end position="51"/>
    </location>
</feature>
<dbReference type="SUPFAM" id="SSF57701">
    <property type="entry name" value="Zn2/Cys6 DNA-binding domain"/>
    <property type="match status" value="1"/>
</dbReference>
<gene>
    <name evidence="9" type="ORF">DSM5745_07303</name>
</gene>
<name>A0A3D8RLG2_9EURO</name>
<dbReference type="EMBL" id="PVWQ01000008">
    <property type="protein sequence ID" value="RDW74641.1"/>
    <property type="molecule type" value="Genomic_DNA"/>
</dbReference>
<protein>
    <recommendedName>
        <fullName evidence="8">Zn(2)-C6 fungal-type domain-containing protein</fullName>
    </recommendedName>
</protein>
<keyword evidence="1" id="KW-0479">Metal-binding</keyword>
<evidence type="ECO:0000256" key="4">
    <source>
        <dbReference type="ARBA" id="ARBA00023163"/>
    </source>
</evidence>
<keyword evidence="10" id="KW-1185">Reference proteome</keyword>
<dbReference type="CDD" id="cd12148">
    <property type="entry name" value="fungal_TF_MHR"/>
    <property type="match status" value="1"/>
</dbReference>